<proteinExistence type="predicted"/>
<dbReference type="Proteomes" id="UP001495147">
    <property type="component" value="Unassembled WGS sequence"/>
</dbReference>
<dbReference type="Pfam" id="PF11142">
    <property type="entry name" value="DUF2917"/>
    <property type="match status" value="1"/>
</dbReference>
<dbReference type="RefSeq" id="WP_347702944.1">
    <property type="nucleotide sequence ID" value="NZ_JBDPZD010000001.1"/>
</dbReference>
<accession>A0ABV0FW17</accession>
<evidence type="ECO:0000313" key="2">
    <source>
        <dbReference type="Proteomes" id="UP001495147"/>
    </source>
</evidence>
<organism evidence="1 2">
    <name type="scientific">Roseateles paludis</name>
    <dbReference type="NCBI Taxonomy" id="3145238"/>
    <lineage>
        <taxon>Bacteria</taxon>
        <taxon>Pseudomonadati</taxon>
        <taxon>Pseudomonadota</taxon>
        <taxon>Betaproteobacteria</taxon>
        <taxon>Burkholderiales</taxon>
        <taxon>Sphaerotilaceae</taxon>
        <taxon>Roseateles</taxon>
    </lineage>
</organism>
<dbReference type="EMBL" id="JBDPZD010000001">
    <property type="protein sequence ID" value="MEO3690111.1"/>
    <property type="molecule type" value="Genomic_DNA"/>
</dbReference>
<sequence length="105" mass="11897">MKLPQFEQHLSGADVLRLAPDRQDRSLLITHGLVWLTLDGQRWDHWLAGGESALLPAGSAAMLQAWPAARFQLLLPPQAARQRKRRLCWPLLSTRRLSLQPLSTQ</sequence>
<protein>
    <submittedName>
        <fullName evidence="1">DUF2917 domain-containing protein</fullName>
    </submittedName>
</protein>
<reference evidence="1 2" key="1">
    <citation type="submission" date="2024-05" db="EMBL/GenBank/DDBJ databases">
        <title>Roseateles sp. DJS-2-20 16S ribosomal RNA gene Genome sequencing and assembly.</title>
        <authorList>
            <person name="Woo H."/>
        </authorList>
    </citation>
    <scope>NUCLEOTIDE SEQUENCE [LARGE SCALE GENOMIC DNA]</scope>
    <source>
        <strain evidence="1 2">DJS-2-20</strain>
    </source>
</reference>
<comment type="caution">
    <text evidence="1">The sequence shown here is derived from an EMBL/GenBank/DDBJ whole genome shotgun (WGS) entry which is preliminary data.</text>
</comment>
<name>A0ABV0FW17_9BURK</name>
<evidence type="ECO:0000313" key="1">
    <source>
        <dbReference type="EMBL" id="MEO3690111.1"/>
    </source>
</evidence>
<dbReference type="InterPro" id="IPR021317">
    <property type="entry name" value="DUF2917"/>
</dbReference>
<keyword evidence="2" id="KW-1185">Reference proteome</keyword>
<gene>
    <name evidence="1" type="ORF">ABDJ85_01435</name>
</gene>